<sequence length="105" mass="12000">MKIRSKPSAFYTIQVRQILTHWQLLLWLDLHCATAAIVSSPPILLKNFVFGEIDEFIVRTGQPTSWGEGVGQFRLLPLVCQLTAPHDISHLTFWHHGLSPKNRDI</sequence>
<evidence type="ECO:0000313" key="1">
    <source>
        <dbReference type="EMBL" id="SMX35801.1"/>
    </source>
</evidence>
<protein>
    <submittedName>
        <fullName evidence="1">Uncharacterized protein</fullName>
    </submittedName>
</protein>
<organism evidence="1 2">
    <name type="scientific">Pelagimonas varians</name>
    <dbReference type="NCBI Taxonomy" id="696760"/>
    <lineage>
        <taxon>Bacteria</taxon>
        <taxon>Pseudomonadati</taxon>
        <taxon>Pseudomonadota</taxon>
        <taxon>Alphaproteobacteria</taxon>
        <taxon>Rhodobacterales</taxon>
        <taxon>Roseobacteraceae</taxon>
        <taxon>Pelagimonas</taxon>
    </lineage>
</organism>
<dbReference type="OrthoDB" id="9972410at2"/>
<proteinExistence type="predicted"/>
<name>A0A238JYQ9_9RHOB</name>
<reference evidence="1 2" key="1">
    <citation type="submission" date="2017-05" db="EMBL/GenBank/DDBJ databases">
        <authorList>
            <person name="Song R."/>
            <person name="Chenine A.L."/>
            <person name="Ruprecht R.M."/>
        </authorList>
    </citation>
    <scope>NUCLEOTIDE SEQUENCE [LARGE SCALE GENOMIC DNA]</scope>
    <source>
        <strain evidence="1 2">CECT 8663</strain>
    </source>
</reference>
<dbReference type="EMBL" id="FXYH01000002">
    <property type="protein sequence ID" value="SMX35801.1"/>
    <property type="molecule type" value="Genomic_DNA"/>
</dbReference>
<keyword evidence="2" id="KW-1185">Reference proteome</keyword>
<dbReference type="AlphaFoldDB" id="A0A238JYQ9"/>
<accession>A0A238JYQ9</accession>
<evidence type="ECO:0000313" key="2">
    <source>
        <dbReference type="Proteomes" id="UP000220836"/>
    </source>
</evidence>
<dbReference type="RefSeq" id="WP_141467955.1">
    <property type="nucleotide sequence ID" value="NZ_FXYH01000002.1"/>
</dbReference>
<dbReference type="Proteomes" id="UP000220836">
    <property type="component" value="Unassembled WGS sequence"/>
</dbReference>
<gene>
    <name evidence="1" type="ORF">PEV8663_00598</name>
</gene>